<dbReference type="Proteomes" id="UP001165122">
    <property type="component" value="Unassembled WGS sequence"/>
</dbReference>
<protein>
    <submittedName>
        <fullName evidence="2">Uncharacterized protein</fullName>
    </submittedName>
</protein>
<organism evidence="2 3">
    <name type="scientific">Triparma laevis f. longispina</name>
    <dbReference type="NCBI Taxonomy" id="1714387"/>
    <lineage>
        <taxon>Eukaryota</taxon>
        <taxon>Sar</taxon>
        <taxon>Stramenopiles</taxon>
        <taxon>Ochrophyta</taxon>
        <taxon>Bolidophyceae</taxon>
        <taxon>Parmales</taxon>
        <taxon>Triparmaceae</taxon>
        <taxon>Triparma</taxon>
    </lineage>
</organism>
<reference evidence="3" key="1">
    <citation type="journal article" date="2023" name="Commun. Biol.">
        <title>Genome analysis of Parmales, the sister group of diatoms, reveals the evolutionary specialization of diatoms from phago-mixotrophs to photoautotrophs.</title>
        <authorList>
            <person name="Ban H."/>
            <person name="Sato S."/>
            <person name="Yoshikawa S."/>
            <person name="Yamada K."/>
            <person name="Nakamura Y."/>
            <person name="Ichinomiya M."/>
            <person name="Sato N."/>
            <person name="Blanc-Mathieu R."/>
            <person name="Endo H."/>
            <person name="Kuwata A."/>
            <person name="Ogata H."/>
        </authorList>
    </citation>
    <scope>NUCLEOTIDE SEQUENCE [LARGE SCALE GENOMIC DNA]</scope>
    <source>
        <strain evidence="3">NIES 3700</strain>
    </source>
</reference>
<keyword evidence="1" id="KW-1133">Transmembrane helix</keyword>
<keyword evidence="1" id="KW-0472">Membrane</keyword>
<dbReference type="EMBL" id="BRXW01000712">
    <property type="protein sequence ID" value="GMH75197.1"/>
    <property type="molecule type" value="Genomic_DNA"/>
</dbReference>
<keyword evidence="1" id="KW-0812">Transmembrane</keyword>
<keyword evidence="3" id="KW-1185">Reference proteome</keyword>
<feature type="transmembrane region" description="Helical" evidence="1">
    <location>
        <begin position="30"/>
        <end position="49"/>
    </location>
</feature>
<evidence type="ECO:0000313" key="2">
    <source>
        <dbReference type="EMBL" id="GMH75197.1"/>
    </source>
</evidence>
<gene>
    <name evidence="2" type="ORF">TrLO_g13284</name>
</gene>
<accession>A0A9W7EDU0</accession>
<evidence type="ECO:0000313" key="3">
    <source>
        <dbReference type="Proteomes" id="UP001165122"/>
    </source>
</evidence>
<name>A0A9W7EDU0_9STRA</name>
<comment type="caution">
    <text evidence="2">The sequence shown here is derived from an EMBL/GenBank/DDBJ whole genome shotgun (WGS) entry which is preliminary data.</text>
</comment>
<dbReference type="AlphaFoldDB" id="A0A9W7EDU0"/>
<sequence>MACITTGSAAVYAYCAYSSDEEEREKINKFWGWIMLPISMTAMGISFALKPRREDRPYTIFLYAQCFTYAYGREFPKLIGQNFETSTTIQTCLRMGGVIVGLWQLAFLMFASIQCDGNEDD</sequence>
<evidence type="ECO:0000256" key="1">
    <source>
        <dbReference type="SAM" id="Phobius"/>
    </source>
</evidence>
<proteinExistence type="predicted"/>